<feature type="non-terminal residue" evidence="2">
    <location>
        <position position="76"/>
    </location>
</feature>
<evidence type="ECO:0000256" key="1">
    <source>
        <dbReference type="SAM" id="MobiDB-lite"/>
    </source>
</evidence>
<evidence type="ECO:0000313" key="2">
    <source>
        <dbReference type="EMBL" id="CAJ1969655.1"/>
    </source>
</evidence>
<proteinExistence type="predicted"/>
<sequence>RFYKEENKIGGAGQRPDKGGGHHQQQLEAPPEGGGRQITNSSKGPKTVTILQSNTSLGINFVGKNSVGNMGDSEEH</sequence>
<dbReference type="EMBL" id="OY731404">
    <property type="protein sequence ID" value="CAJ1969655.1"/>
    <property type="molecule type" value="Genomic_DNA"/>
</dbReference>
<feature type="non-terminal residue" evidence="2">
    <location>
        <position position="1"/>
    </location>
</feature>
<feature type="compositionally biased region" description="Polar residues" evidence="1">
    <location>
        <begin position="37"/>
        <end position="46"/>
    </location>
</feature>
<reference evidence="2" key="1">
    <citation type="submission" date="2023-10" db="EMBL/GenBank/DDBJ databases">
        <authorList>
            <person name="Domelevo Entfellner J.-B."/>
        </authorList>
    </citation>
    <scope>NUCLEOTIDE SEQUENCE</scope>
</reference>
<feature type="region of interest" description="Disordered" evidence="1">
    <location>
        <begin position="1"/>
        <end position="46"/>
    </location>
</feature>
<keyword evidence="3" id="KW-1185">Reference proteome</keyword>
<accession>A0AA86VZV6</accession>
<organism evidence="2 3">
    <name type="scientific">Sphenostylis stenocarpa</name>
    <dbReference type="NCBI Taxonomy" id="92480"/>
    <lineage>
        <taxon>Eukaryota</taxon>
        <taxon>Viridiplantae</taxon>
        <taxon>Streptophyta</taxon>
        <taxon>Embryophyta</taxon>
        <taxon>Tracheophyta</taxon>
        <taxon>Spermatophyta</taxon>
        <taxon>Magnoliopsida</taxon>
        <taxon>eudicotyledons</taxon>
        <taxon>Gunneridae</taxon>
        <taxon>Pentapetalae</taxon>
        <taxon>rosids</taxon>
        <taxon>fabids</taxon>
        <taxon>Fabales</taxon>
        <taxon>Fabaceae</taxon>
        <taxon>Papilionoideae</taxon>
        <taxon>50 kb inversion clade</taxon>
        <taxon>NPAAA clade</taxon>
        <taxon>indigoferoid/millettioid clade</taxon>
        <taxon>Phaseoleae</taxon>
        <taxon>Sphenostylis</taxon>
    </lineage>
</organism>
<dbReference type="Proteomes" id="UP001189624">
    <property type="component" value="Chromosome 7"/>
</dbReference>
<dbReference type="AlphaFoldDB" id="A0AA86VZV6"/>
<evidence type="ECO:0000313" key="3">
    <source>
        <dbReference type="Proteomes" id="UP001189624"/>
    </source>
</evidence>
<name>A0AA86VZV6_9FABA</name>
<protein>
    <submittedName>
        <fullName evidence="2">Uncharacterized protein</fullName>
    </submittedName>
</protein>
<dbReference type="Gramene" id="rna-AYBTSS11_LOCUS22373">
    <property type="protein sequence ID" value="CAJ1969655.1"/>
    <property type="gene ID" value="gene-AYBTSS11_LOCUS22373"/>
</dbReference>
<gene>
    <name evidence="2" type="ORF">AYBTSS11_LOCUS22373</name>
</gene>